<feature type="transmembrane region" description="Helical" evidence="7">
    <location>
        <begin position="350"/>
        <end position="372"/>
    </location>
</feature>
<keyword evidence="5 7" id="KW-1133">Transmembrane helix</keyword>
<dbReference type="EMBL" id="BNEK01000002">
    <property type="protein sequence ID" value="GHJ26575.1"/>
    <property type="molecule type" value="Genomic_DNA"/>
</dbReference>
<protein>
    <submittedName>
        <fullName evidence="9">MFS transporter</fullName>
    </submittedName>
</protein>
<evidence type="ECO:0000256" key="3">
    <source>
        <dbReference type="ARBA" id="ARBA00022475"/>
    </source>
</evidence>
<feature type="transmembrane region" description="Helical" evidence="7">
    <location>
        <begin position="122"/>
        <end position="140"/>
    </location>
</feature>
<evidence type="ECO:0000256" key="5">
    <source>
        <dbReference type="ARBA" id="ARBA00022989"/>
    </source>
</evidence>
<evidence type="ECO:0000256" key="1">
    <source>
        <dbReference type="ARBA" id="ARBA00004651"/>
    </source>
</evidence>
<name>A0ABQ3TTE0_STRHY</name>
<feature type="transmembrane region" description="Helical" evidence="7">
    <location>
        <begin position="52"/>
        <end position="77"/>
    </location>
</feature>
<dbReference type="InterPro" id="IPR011701">
    <property type="entry name" value="MFS"/>
</dbReference>
<keyword evidence="6 7" id="KW-0472">Membrane</keyword>
<reference evidence="9" key="1">
    <citation type="submission" date="2024-05" db="EMBL/GenBank/DDBJ databases">
        <title>Whole genome shotgun sequence of Streptomyces hygroscopicus NBRC 113678.</title>
        <authorList>
            <person name="Komaki H."/>
            <person name="Tamura T."/>
        </authorList>
    </citation>
    <scope>NUCLEOTIDE SEQUENCE</scope>
    <source>
        <strain evidence="9">N11-34</strain>
    </source>
</reference>
<evidence type="ECO:0000256" key="4">
    <source>
        <dbReference type="ARBA" id="ARBA00022692"/>
    </source>
</evidence>
<evidence type="ECO:0000256" key="7">
    <source>
        <dbReference type="SAM" id="Phobius"/>
    </source>
</evidence>
<feature type="transmembrane region" description="Helical" evidence="7">
    <location>
        <begin position="89"/>
        <end position="116"/>
    </location>
</feature>
<dbReference type="InterPro" id="IPR020846">
    <property type="entry name" value="MFS_dom"/>
</dbReference>
<keyword evidence="10" id="KW-1185">Reference proteome</keyword>
<comment type="subcellular location">
    <subcellularLocation>
        <location evidence="1">Cell membrane</location>
        <topology evidence="1">Multi-pass membrane protein</topology>
    </subcellularLocation>
</comment>
<dbReference type="PANTHER" id="PTHR23517">
    <property type="entry name" value="RESISTANCE PROTEIN MDTM, PUTATIVE-RELATED-RELATED"/>
    <property type="match status" value="1"/>
</dbReference>
<feature type="transmembrane region" description="Helical" evidence="7">
    <location>
        <begin position="289"/>
        <end position="308"/>
    </location>
</feature>
<evidence type="ECO:0000256" key="6">
    <source>
        <dbReference type="ARBA" id="ARBA00023136"/>
    </source>
</evidence>
<organism evidence="9 10">
    <name type="scientific">Streptomyces hygroscopicus</name>
    <dbReference type="NCBI Taxonomy" id="1912"/>
    <lineage>
        <taxon>Bacteria</taxon>
        <taxon>Bacillati</taxon>
        <taxon>Actinomycetota</taxon>
        <taxon>Actinomycetes</taxon>
        <taxon>Kitasatosporales</taxon>
        <taxon>Streptomycetaceae</taxon>
        <taxon>Streptomyces</taxon>
        <taxon>Streptomyces violaceusniger group</taxon>
    </lineage>
</organism>
<feature type="transmembrane region" description="Helical" evidence="7">
    <location>
        <begin position="21"/>
        <end position="40"/>
    </location>
</feature>
<evidence type="ECO:0000259" key="8">
    <source>
        <dbReference type="PROSITE" id="PS50850"/>
    </source>
</evidence>
<keyword evidence="2" id="KW-0813">Transport</keyword>
<evidence type="ECO:0000313" key="10">
    <source>
        <dbReference type="Proteomes" id="UP001054854"/>
    </source>
</evidence>
<keyword evidence="4 7" id="KW-0812">Transmembrane</keyword>
<feature type="transmembrane region" description="Helical" evidence="7">
    <location>
        <begin position="152"/>
        <end position="172"/>
    </location>
</feature>
<comment type="caution">
    <text evidence="9">The sequence shown here is derived from an EMBL/GenBank/DDBJ whole genome shotgun (WGS) entry which is preliminary data.</text>
</comment>
<dbReference type="InterPro" id="IPR050171">
    <property type="entry name" value="MFS_Transporters"/>
</dbReference>
<gene>
    <name evidence="9" type="ORF">TPA0910_10080</name>
</gene>
<keyword evidence="3" id="KW-1003">Cell membrane</keyword>
<dbReference type="InterPro" id="IPR036259">
    <property type="entry name" value="MFS_trans_sf"/>
</dbReference>
<feature type="transmembrane region" description="Helical" evidence="7">
    <location>
        <begin position="257"/>
        <end position="277"/>
    </location>
</feature>
<dbReference type="Gene3D" id="1.20.1250.20">
    <property type="entry name" value="MFS general substrate transporter like domains"/>
    <property type="match status" value="1"/>
</dbReference>
<evidence type="ECO:0000313" key="9">
    <source>
        <dbReference type="EMBL" id="GHJ26575.1"/>
    </source>
</evidence>
<dbReference type="SUPFAM" id="SSF103473">
    <property type="entry name" value="MFS general substrate transporter"/>
    <property type="match status" value="1"/>
</dbReference>
<accession>A0ABQ3TTE0</accession>
<dbReference type="PROSITE" id="PS50850">
    <property type="entry name" value="MFS"/>
    <property type="match status" value="1"/>
</dbReference>
<evidence type="ECO:0000256" key="2">
    <source>
        <dbReference type="ARBA" id="ARBA00022448"/>
    </source>
</evidence>
<feature type="transmembrane region" description="Helical" evidence="7">
    <location>
        <begin position="225"/>
        <end position="245"/>
    </location>
</feature>
<dbReference type="Proteomes" id="UP001054854">
    <property type="component" value="Unassembled WGS sequence"/>
</dbReference>
<feature type="transmembrane region" description="Helical" evidence="7">
    <location>
        <begin position="314"/>
        <end position="338"/>
    </location>
</feature>
<feature type="transmembrane region" description="Helical" evidence="7">
    <location>
        <begin position="378"/>
        <end position="399"/>
    </location>
</feature>
<feature type="domain" description="Major facilitator superfamily (MFS) profile" evidence="8">
    <location>
        <begin position="21"/>
        <end position="404"/>
    </location>
</feature>
<dbReference type="Pfam" id="PF07690">
    <property type="entry name" value="MFS_1"/>
    <property type="match status" value="1"/>
</dbReference>
<feature type="transmembrane region" description="Helical" evidence="7">
    <location>
        <begin position="178"/>
        <end position="198"/>
    </location>
</feature>
<proteinExistence type="predicted"/>
<sequence length="421" mass="42920">MAEATTEAVTPGARRSRERHAYGFALSAVMLVTLTATVAAPSPVYPLYQAEWSLGPGVLSLMFAIYVVGLLIVLITAGSLSDHIGRRPVILAAASLALLALVILVLATGVGAVLVARVVQGAAMALGMGALGAALLDFAPPHGGRLAATLNGALPPFGLAVGSLLGGVFVQFEPDPTRLVFVVLSVAVVVLGAMAFLLPEAHPRRPGALASLRPALSLPARVRPVFFAVLGCMLASWALAGLYLGMGATLVRGIFHAPQAVVGGLAIACVTGVGALTGMVGQRLDARHVMITGAIALVVGPLLILAAVQTGQLWLMFLGNVVGGVGFGGGFQGGLRLILAEAPEADRAGLLSTVYLVSYFAFGAPCLLAGLLTPTLGLRTVVIGYGVFVSVLSAIALALQLARRGTRTVELEAVQDELAHS</sequence>
<dbReference type="PANTHER" id="PTHR23517:SF13">
    <property type="entry name" value="MAJOR FACILITATOR SUPERFAMILY MFS_1"/>
    <property type="match status" value="1"/>
</dbReference>